<dbReference type="PANTHER" id="PTHR22754:SF38">
    <property type="entry name" value="DISCO-INTERACTING PROTEIN 2 HOMOLOG B"/>
    <property type="match status" value="1"/>
</dbReference>
<feature type="compositionally biased region" description="Basic and acidic residues" evidence="2">
    <location>
        <begin position="93"/>
        <end position="105"/>
    </location>
</feature>
<evidence type="ECO:0000259" key="3">
    <source>
        <dbReference type="PROSITE" id="PS51912"/>
    </source>
</evidence>
<name>A0A803TKE3_ANOCA</name>
<dbReference type="Pfam" id="PF00501">
    <property type="entry name" value="AMP-binding"/>
    <property type="match status" value="2"/>
</dbReference>
<organism evidence="4 5">
    <name type="scientific">Anolis carolinensis</name>
    <name type="common">Green anole</name>
    <name type="synonym">American chameleon</name>
    <dbReference type="NCBI Taxonomy" id="28377"/>
    <lineage>
        <taxon>Eukaryota</taxon>
        <taxon>Metazoa</taxon>
        <taxon>Chordata</taxon>
        <taxon>Craniata</taxon>
        <taxon>Vertebrata</taxon>
        <taxon>Euteleostomi</taxon>
        <taxon>Lepidosauria</taxon>
        <taxon>Squamata</taxon>
        <taxon>Bifurcata</taxon>
        <taxon>Unidentata</taxon>
        <taxon>Episquamata</taxon>
        <taxon>Toxicofera</taxon>
        <taxon>Iguania</taxon>
        <taxon>Dactyloidae</taxon>
        <taxon>Anolis</taxon>
    </lineage>
</organism>
<dbReference type="Pfam" id="PF23024">
    <property type="entry name" value="AMP-dom_DIP2-like"/>
    <property type="match status" value="1"/>
</dbReference>
<evidence type="ECO:0000313" key="4">
    <source>
        <dbReference type="Ensembl" id="ENSACAP00000035683.1"/>
    </source>
</evidence>
<dbReference type="FunFam" id="3.40.50.12780:FF:000004">
    <property type="entry name" value="Disco interacting protein 2 homolog A"/>
    <property type="match status" value="1"/>
</dbReference>
<dbReference type="GeneTree" id="ENSGT00950000182997"/>
<evidence type="ECO:0000256" key="2">
    <source>
        <dbReference type="SAM" id="MobiDB-lite"/>
    </source>
</evidence>
<feature type="compositionally biased region" description="Low complexity" evidence="2">
    <location>
        <begin position="183"/>
        <end position="194"/>
    </location>
</feature>
<dbReference type="Ensembl" id="ENSACAT00000043697.1">
    <property type="protein sequence ID" value="ENSACAP00000035683.1"/>
    <property type="gene ID" value="ENSACAG00000017156.4"/>
</dbReference>
<feature type="compositionally biased region" description="Low complexity" evidence="2">
    <location>
        <begin position="73"/>
        <end position="84"/>
    </location>
</feature>
<evidence type="ECO:0000256" key="1">
    <source>
        <dbReference type="ARBA" id="ARBA00007735"/>
    </source>
</evidence>
<dbReference type="Bgee" id="ENSACAG00000017156">
    <property type="expression patterns" value="Expressed in testis and 13 other cell types or tissues"/>
</dbReference>
<dbReference type="FunFam" id="3.40.50.12780:FF:000002">
    <property type="entry name" value="Disco interacting protein 2 homolog B"/>
    <property type="match status" value="1"/>
</dbReference>
<dbReference type="PANTHER" id="PTHR22754">
    <property type="entry name" value="DISCO-INTERACTING PROTEIN 2 DIP2 -RELATED"/>
    <property type="match status" value="1"/>
</dbReference>
<dbReference type="InterPro" id="IPR042099">
    <property type="entry name" value="ANL_N_sf"/>
</dbReference>
<keyword evidence="5" id="KW-1185">Reference proteome</keyword>
<feature type="region of interest" description="Disordered" evidence="2">
    <location>
        <begin position="53"/>
        <end position="156"/>
    </location>
</feature>
<gene>
    <name evidence="4" type="primary">DIP2B</name>
</gene>
<reference evidence="4" key="2">
    <citation type="submission" date="2025-08" db="UniProtKB">
        <authorList>
            <consortium name="Ensembl"/>
        </authorList>
    </citation>
    <scope>IDENTIFICATION</scope>
</reference>
<protein>
    <submittedName>
        <fullName evidence="4">Disco interacting B</fullName>
    </submittedName>
</protein>
<comment type="similarity">
    <text evidence="1">Belongs to the DIP2 family.</text>
</comment>
<dbReference type="InterPro" id="IPR037337">
    <property type="entry name" value="Dip2-like_dom"/>
</dbReference>
<feature type="region of interest" description="Disordered" evidence="2">
    <location>
        <begin position="1"/>
        <end position="20"/>
    </location>
</feature>
<dbReference type="InterPro" id="IPR010506">
    <property type="entry name" value="DMAP1-bd"/>
</dbReference>
<feature type="compositionally biased region" description="Low complexity" evidence="2">
    <location>
        <begin position="1"/>
        <end position="14"/>
    </location>
</feature>
<dbReference type="InterPro" id="IPR000873">
    <property type="entry name" value="AMP-dep_synth/lig_dom"/>
</dbReference>
<dbReference type="PROSITE" id="PS51912">
    <property type="entry name" value="DMAP1_BIND"/>
    <property type="match status" value="1"/>
</dbReference>
<dbReference type="InterPro" id="IPR045851">
    <property type="entry name" value="AMP-bd_C_sf"/>
</dbReference>
<dbReference type="Pfam" id="PF06464">
    <property type="entry name" value="DMAP_binding"/>
    <property type="match status" value="1"/>
</dbReference>
<dbReference type="FunFam" id="3.30.300.30:FF:000001">
    <property type="entry name" value="DIP2 disco-interacting protein 2 homolog C"/>
    <property type="match status" value="1"/>
</dbReference>
<reference evidence="4 5" key="1">
    <citation type="submission" date="2009-12" db="EMBL/GenBank/DDBJ databases">
        <title>The Genome Sequence of Anolis carolinensis (Green Anole Lizard).</title>
        <authorList>
            <consortium name="The Genome Sequencing Platform"/>
            <person name="Di Palma F."/>
            <person name="Alfoldi J."/>
            <person name="Heiman D."/>
            <person name="Young S."/>
            <person name="Grabherr M."/>
            <person name="Johnson J."/>
            <person name="Lander E.S."/>
            <person name="Lindblad-Toh K."/>
        </authorList>
    </citation>
    <scope>NUCLEOTIDE SEQUENCE [LARGE SCALE GENOMIC DNA]</scope>
    <source>
        <strain evidence="4 5">JBL SC #1</strain>
    </source>
</reference>
<evidence type="ECO:0000313" key="5">
    <source>
        <dbReference type="Proteomes" id="UP000001646"/>
    </source>
</evidence>
<proteinExistence type="inferred from homology"/>
<feature type="domain" description="DMAP1-binding" evidence="3">
    <location>
        <begin position="13"/>
        <end position="132"/>
    </location>
</feature>
<dbReference type="SUPFAM" id="SSF56801">
    <property type="entry name" value="Acetyl-CoA synthetase-like"/>
    <property type="match status" value="2"/>
</dbReference>
<dbReference type="Gene3D" id="3.30.300.30">
    <property type="match status" value="1"/>
</dbReference>
<dbReference type="Gene3D" id="3.40.50.12780">
    <property type="entry name" value="N-terminal domain of ligase-like"/>
    <property type="match status" value="2"/>
</dbReference>
<reference evidence="4" key="3">
    <citation type="submission" date="2025-09" db="UniProtKB">
        <authorList>
            <consortium name="Ensembl"/>
        </authorList>
    </citation>
    <scope>IDENTIFICATION</scope>
</reference>
<feature type="region of interest" description="Disordered" evidence="2">
    <location>
        <begin position="180"/>
        <end position="205"/>
    </location>
</feature>
<dbReference type="InterPro" id="IPR025110">
    <property type="entry name" value="AMP-bd_C"/>
</dbReference>
<dbReference type="CDD" id="cd05905">
    <property type="entry name" value="Dip2"/>
    <property type="match status" value="2"/>
</dbReference>
<accession>A0A803TKE3</accession>
<sequence>MAEPPGGNGAASPPAGLPREVREQLAELELELSEGDITQKGYEKKRAKLLAPYFPQTQGVDPGVQKESRNQTPAPSAAPAPSSSKYHRGRSGGARDERYRSDIHTEAVQAALAKHKEQKMALPMPTKRRSTFVQSPADACTPPDTSSASEDEGSLRRQAALSAALHQSLQNAESWINRSIQGSSTSSSASSTLSHGEGKGTSGSLADVFANTRIGRSWGLKGMHKSSNRSSLMDTADGVPVSSRVSTKIQQLLNTLKRPKRPPLKEFFVDDFEEIVEVPQPDPNQPKPEGRQMTPVKGEPLGVVCNWPPALEAALQRWGTTQAKCPCLTALDVTGKPVYTLTYGKLWSRSLKLAYTLLNKLGTKNEPVLKPGDRVALVYPNNDPVMFMVAFYGCLLAEVIPVPIEVPLTRKDAGGQQIGFLLGSCGIGLALTTEVCLKGLPKTQNGEIVQFKGWPRLKWVVTDSKYLSKSPKDWQPNISNAGTEPAYIEYKTSKEGSVMGVTVSRIAMLSHCQALSQACNYSEGETIVNVLDFKKDAGLWHSMLTSVMNKLHTISVPYSVMKTCPLSWVQRVHTHKAKVALVKCRDLHWAMMAHRDQRDVSLSSLRMLIVTDGANPWSVSSCDAFLSLFQGHGLKPEAICPCATSAEAMTVAIRRPGVPGAPLPGRAILSMNGLSYGVIRVNTEDKNSALTVQDVGHVMPGGMMCIVKPEGPQLCKTDEIGEICVSSRAGGMVYYGLTGVTKNTFEVIPVNSAGSPVGDVPFVRSGLMGFVGPGSLVFVVGKIDGMLIVSGRRHNADDIVATGLAVESIKTVYRGRLGSYWYLPDCFRIIMLGSLSPMLLFLYSSGMRLPLPSSCILFLAIGVGPASVMVGNLVAGKRIAQAAGRDLGQIEENDLVRKHQFLSEILQWRAQATPEHMLFLLLNAKGAPVCTATCLQLHKRAERIASILYEKGHLNAGDNVVLLYPPGIELIAAFYGCLYAGCIPVTVRPPHAQNLTATLPTVRMIVDVSKAACILTSQILMRLLRSREAASAVDVKTWPTIIDTDDLPRKRLPQVYKPPTPEMLAYLDFSVSTTGMLTGVKMSHAAVSALCRAIKLQCELYSTRQIAICLDPYCGLGFALWCLCSVYSGHQSILIPPMELESNLFLWLSTVSQYKIRDTFCSYSVMDMCTKGLGNQVDVLKARGIHLSGVRTCVVVAEERPRVALTQSFSKLFKDIGLSTRAVSTTFGSRVNVAICLQGTSGPDPTTVYVDLKSLRHDRVRLVERGAPQSLLLSESGKILPGVKVIIVNPETKGPVGDSHLGEIWVNSPHTASGYYTIYDNETLQADHFNTRLSFGDAAQTLWARTGYLGFVRRTELTAASGERHDALYVVGALDETLELRGLRYHPIDIETSVSRTHRSIAECAVFTWTNLLVVVVELCGCEQEALDLVPLVTNVVLEEHYLIVGVVVVVDPGVIPINSRGEKQRMHLRDSFLADQLDPIYVAYNM</sequence>
<dbReference type="Proteomes" id="UP000001646">
    <property type="component" value="Chromosome 2"/>
</dbReference>
<dbReference type="SMART" id="SM01137">
    <property type="entry name" value="DMAP_binding"/>
    <property type="match status" value="1"/>
</dbReference>